<dbReference type="GO" id="GO:0030553">
    <property type="term" value="F:cGMP binding"/>
    <property type="evidence" value="ECO:0007669"/>
    <property type="project" value="UniProtKB-KW"/>
</dbReference>
<dbReference type="PROSITE" id="PS00107">
    <property type="entry name" value="PROTEIN_KINASE_ATP"/>
    <property type="match status" value="1"/>
</dbReference>
<dbReference type="InterPro" id="IPR011006">
    <property type="entry name" value="CheY-like_superfamily"/>
</dbReference>
<evidence type="ECO:0000256" key="6">
    <source>
        <dbReference type="ARBA" id="ARBA00022992"/>
    </source>
</evidence>
<dbReference type="InterPro" id="IPR000719">
    <property type="entry name" value="Prot_kinase_dom"/>
</dbReference>
<keyword evidence="13" id="KW-0723">Serine/threonine-protein kinase</keyword>
<dbReference type="InterPro" id="IPR008271">
    <property type="entry name" value="Ser/Thr_kinase_AS"/>
</dbReference>
<evidence type="ECO:0000259" key="12">
    <source>
        <dbReference type="PROSITE" id="PS50110"/>
    </source>
</evidence>
<dbReference type="Proteomes" id="UP000195557">
    <property type="component" value="Unassembled WGS sequence"/>
</dbReference>
<dbReference type="SUPFAM" id="SSF56112">
    <property type="entry name" value="Protein kinase-like (PK-like)"/>
    <property type="match status" value="1"/>
</dbReference>
<gene>
    <name evidence="13" type="ORF">BE221DRAFT_175973</name>
</gene>
<feature type="compositionally biased region" description="Low complexity" evidence="9">
    <location>
        <begin position="115"/>
        <end position="141"/>
    </location>
</feature>
<dbReference type="SUPFAM" id="SSF51206">
    <property type="entry name" value="cAMP-binding domain-like"/>
    <property type="match status" value="1"/>
</dbReference>
<keyword evidence="2" id="KW-0808">Transferase</keyword>
<dbReference type="eggNOG" id="KOG0585">
    <property type="taxonomic scope" value="Eukaryota"/>
</dbReference>
<evidence type="ECO:0000256" key="3">
    <source>
        <dbReference type="ARBA" id="ARBA00022741"/>
    </source>
</evidence>
<dbReference type="InterPro" id="IPR001789">
    <property type="entry name" value="Sig_transdc_resp-reg_receiver"/>
</dbReference>
<keyword evidence="6" id="KW-0142">cGMP-binding</keyword>
<sequence length="759" mass="83481">MRRRESHVHGSALVDATHSGRPSGGRRARPTTGRATGHGGARTIACRPAMASTRADRSSARETTTDGGESETDGDARAWRADEEDESRWNTTELHRRLRDLNVNNSRSSSEESSGRSATSGPDGSTDGGSASSGATSTPTGVLPHGSGGAKITSKMTTKEVTLGAQRFDSLNQYILIKDLGSGSHSKVKLAMNQQDNALYAVKWTHARVNSLKAVRKEIAVLKKLNHPNIRTLHEVIDDEFAKELILVLEYCETGPVFTRFSTTPVAEEVLWRYARDVVLGLDYLHSLRIAHMDLKPENMLLCADGSVKLADFGVSFIHDVVLSDGVEKRLVGTPAFLAPEVPSEAGYDPFRADIWSLGVCFYNMAMGRLPFRGKTVFQICAHARSSTLEFNEDLSDDFKDLVRCMLCVDAEKRVDIAGVMHHNWITHGGTDPLARPLTELPHNIVEVTEEEVASAVRTDPLAALLQPAFNLVEFNDRDILMRKGAIGEVMYFINKGYVDVLLDAVGVDLDTIDVEHESDVLVVRQPGEIVGEIAFLKALQGIRDESYVHGYRTATVRAKGPVECLAVSLQDMIVALGKDESSRARIVRSASFKLDQNEEVRLQLLEKTSRTSTDSEREEKQAPFAPKRTIHVLYAEDSMPTQMIVKAFLRKLGNVEVVIAPDGKRALDAHRSMNHKFDMILMDCQMPVMDGLEATRQIRSLNSEKATVPIVGVSSGVEGMGHKECIANGMNGFVSKPLNKQKIVDVIQKTLPDLFKND</sequence>
<dbReference type="Pfam" id="PF00027">
    <property type="entry name" value="cNMP_binding"/>
    <property type="match status" value="1"/>
</dbReference>
<dbReference type="PROSITE" id="PS50011">
    <property type="entry name" value="PROTEIN_KINASE_DOM"/>
    <property type="match status" value="1"/>
</dbReference>
<dbReference type="SMART" id="SM00448">
    <property type="entry name" value="REC"/>
    <property type="match status" value="1"/>
</dbReference>
<name>A0A1Y5I4J2_OSTTA</name>
<dbReference type="CDD" id="cd14008">
    <property type="entry name" value="STKc_LKB1_CaMKK"/>
    <property type="match status" value="1"/>
</dbReference>
<dbReference type="InterPro" id="IPR017441">
    <property type="entry name" value="Protein_kinase_ATP_BS"/>
</dbReference>
<dbReference type="CDD" id="cd00038">
    <property type="entry name" value="CAP_ED"/>
    <property type="match status" value="1"/>
</dbReference>
<accession>A0A1Y5I4J2</accession>
<feature type="domain" description="Protein kinase" evidence="10">
    <location>
        <begin position="174"/>
        <end position="426"/>
    </location>
</feature>
<dbReference type="CDD" id="cd17546">
    <property type="entry name" value="REC_hyHK_CKI1_RcsC-like"/>
    <property type="match status" value="1"/>
</dbReference>
<dbReference type="SMART" id="SM00100">
    <property type="entry name" value="cNMP"/>
    <property type="match status" value="1"/>
</dbReference>
<evidence type="ECO:0000256" key="5">
    <source>
        <dbReference type="ARBA" id="ARBA00022840"/>
    </source>
</evidence>
<keyword evidence="3 8" id="KW-0547">Nucleotide-binding</keyword>
<evidence type="ECO:0000259" key="10">
    <source>
        <dbReference type="PROSITE" id="PS50011"/>
    </source>
</evidence>
<dbReference type="PANTHER" id="PTHR24346:SF77">
    <property type="entry name" value="SERINE THREONINE PROTEIN KINASE"/>
    <property type="match status" value="1"/>
</dbReference>
<dbReference type="PROSITE" id="PS50042">
    <property type="entry name" value="CNMP_BINDING_3"/>
    <property type="match status" value="1"/>
</dbReference>
<evidence type="ECO:0000256" key="7">
    <source>
        <dbReference type="PROSITE-ProRule" id="PRU00169"/>
    </source>
</evidence>
<feature type="compositionally biased region" description="Basic and acidic residues" evidence="9">
    <location>
        <begin position="54"/>
        <end position="64"/>
    </location>
</feature>
<evidence type="ECO:0000313" key="13">
    <source>
        <dbReference type="EMBL" id="OUS43013.1"/>
    </source>
</evidence>
<dbReference type="EMBL" id="KZ155835">
    <property type="protein sequence ID" value="OUS43013.1"/>
    <property type="molecule type" value="Genomic_DNA"/>
</dbReference>
<dbReference type="InterPro" id="IPR014710">
    <property type="entry name" value="RmlC-like_jellyroll"/>
</dbReference>
<dbReference type="AlphaFoldDB" id="A0A1Y5I4J2"/>
<dbReference type="GO" id="GO:0000160">
    <property type="term" value="P:phosphorelay signal transduction system"/>
    <property type="evidence" value="ECO:0007669"/>
    <property type="project" value="InterPro"/>
</dbReference>
<evidence type="ECO:0000256" key="2">
    <source>
        <dbReference type="ARBA" id="ARBA00022679"/>
    </source>
</evidence>
<dbReference type="Pfam" id="PF00072">
    <property type="entry name" value="Response_reg"/>
    <property type="match status" value="1"/>
</dbReference>
<dbReference type="Gene3D" id="2.60.120.10">
    <property type="entry name" value="Jelly Rolls"/>
    <property type="match status" value="1"/>
</dbReference>
<feature type="modified residue" description="4-aspartylphosphate" evidence="7">
    <location>
        <position position="684"/>
    </location>
</feature>
<feature type="region of interest" description="Disordered" evidence="9">
    <location>
        <begin position="1"/>
        <end position="154"/>
    </location>
</feature>
<keyword evidence="7" id="KW-0597">Phosphoprotein</keyword>
<evidence type="ECO:0000259" key="11">
    <source>
        <dbReference type="PROSITE" id="PS50042"/>
    </source>
</evidence>
<dbReference type="GO" id="GO:0004674">
    <property type="term" value="F:protein serine/threonine kinase activity"/>
    <property type="evidence" value="ECO:0007669"/>
    <property type="project" value="UniProtKB-KW"/>
</dbReference>
<dbReference type="Gene3D" id="1.10.510.10">
    <property type="entry name" value="Transferase(Phosphotransferase) domain 1"/>
    <property type="match status" value="1"/>
</dbReference>
<dbReference type="InterPro" id="IPR011009">
    <property type="entry name" value="Kinase-like_dom_sf"/>
</dbReference>
<dbReference type="InterPro" id="IPR018490">
    <property type="entry name" value="cNMP-bd_dom_sf"/>
</dbReference>
<organism evidence="13">
    <name type="scientific">Ostreococcus tauri</name>
    <name type="common">Marine green alga</name>
    <dbReference type="NCBI Taxonomy" id="70448"/>
    <lineage>
        <taxon>Eukaryota</taxon>
        <taxon>Viridiplantae</taxon>
        <taxon>Chlorophyta</taxon>
        <taxon>Mamiellophyceae</taxon>
        <taxon>Mamiellales</taxon>
        <taxon>Bathycoccaceae</taxon>
        <taxon>Ostreococcus</taxon>
    </lineage>
</organism>
<dbReference type="Pfam" id="PF00069">
    <property type="entry name" value="Pkinase"/>
    <property type="match status" value="1"/>
</dbReference>
<keyword evidence="1" id="KW-0140">cGMP</keyword>
<reference evidence="13" key="1">
    <citation type="submission" date="2017-04" db="EMBL/GenBank/DDBJ databases">
        <title>Population genomics of picophytoplankton unveils novel chromosome hypervariability.</title>
        <authorList>
            <consortium name="DOE Joint Genome Institute"/>
            <person name="Blanc-Mathieu R."/>
            <person name="Krasovec M."/>
            <person name="Hebrard M."/>
            <person name="Yau S."/>
            <person name="Desgranges E."/>
            <person name="Martin J."/>
            <person name="Schackwitz W."/>
            <person name="Kuo A."/>
            <person name="Salin G."/>
            <person name="Donnadieu C."/>
            <person name="Desdevises Y."/>
            <person name="Sanchez-Ferandin S."/>
            <person name="Moreau H."/>
            <person name="Rivals E."/>
            <person name="Grigoriev I.V."/>
            <person name="Grimsley N."/>
            <person name="Eyre-Walker A."/>
            <person name="Piganeau G."/>
        </authorList>
    </citation>
    <scope>NUCLEOTIDE SEQUENCE [LARGE SCALE GENOMIC DNA]</scope>
    <source>
        <strain evidence="13">RCC 1115</strain>
    </source>
</reference>
<proteinExistence type="predicted"/>
<dbReference type="PROSITE" id="PS00108">
    <property type="entry name" value="PROTEIN_KINASE_ST"/>
    <property type="match status" value="1"/>
</dbReference>
<feature type="domain" description="Cyclic nucleotide-binding" evidence="11">
    <location>
        <begin position="475"/>
        <end position="569"/>
    </location>
</feature>
<feature type="domain" description="Response regulatory" evidence="12">
    <location>
        <begin position="632"/>
        <end position="752"/>
    </location>
</feature>
<dbReference type="GO" id="GO:0005524">
    <property type="term" value="F:ATP binding"/>
    <property type="evidence" value="ECO:0007669"/>
    <property type="project" value="UniProtKB-UniRule"/>
</dbReference>
<evidence type="ECO:0000256" key="4">
    <source>
        <dbReference type="ARBA" id="ARBA00022777"/>
    </source>
</evidence>
<protein>
    <submittedName>
        <fullName evidence="13">Serine/threonine protein kinase</fullName>
    </submittedName>
</protein>
<dbReference type="PANTHER" id="PTHR24346">
    <property type="entry name" value="MAP/MICROTUBULE AFFINITY-REGULATING KINASE"/>
    <property type="match status" value="1"/>
</dbReference>
<dbReference type="InterPro" id="IPR000595">
    <property type="entry name" value="cNMP-bd_dom"/>
</dbReference>
<dbReference type="SMART" id="SM00220">
    <property type="entry name" value="S_TKc"/>
    <property type="match status" value="1"/>
</dbReference>
<dbReference type="FunFam" id="1.10.510.10:FF:000571">
    <property type="entry name" value="Maternal embryonic leucine zipper kinase"/>
    <property type="match status" value="1"/>
</dbReference>
<evidence type="ECO:0000256" key="9">
    <source>
        <dbReference type="SAM" id="MobiDB-lite"/>
    </source>
</evidence>
<evidence type="ECO:0000256" key="1">
    <source>
        <dbReference type="ARBA" id="ARBA00022535"/>
    </source>
</evidence>
<feature type="binding site" evidence="8">
    <location>
        <position position="203"/>
    </location>
    <ligand>
        <name>ATP</name>
        <dbReference type="ChEBI" id="CHEBI:30616"/>
    </ligand>
</feature>
<dbReference type="PROSITE" id="PS50110">
    <property type="entry name" value="RESPONSE_REGULATORY"/>
    <property type="match status" value="1"/>
</dbReference>
<dbReference type="SUPFAM" id="SSF52172">
    <property type="entry name" value="CheY-like"/>
    <property type="match status" value="1"/>
</dbReference>
<keyword evidence="4 13" id="KW-0418">Kinase</keyword>
<dbReference type="GO" id="GO:0005737">
    <property type="term" value="C:cytoplasm"/>
    <property type="evidence" value="ECO:0007669"/>
    <property type="project" value="TreeGrafter"/>
</dbReference>
<evidence type="ECO:0000256" key="8">
    <source>
        <dbReference type="PROSITE-ProRule" id="PRU10141"/>
    </source>
</evidence>
<keyword evidence="5 8" id="KW-0067">ATP-binding</keyword>
<dbReference type="Gene3D" id="3.40.50.2300">
    <property type="match status" value="1"/>
</dbReference>